<evidence type="ECO:0000256" key="5">
    <source>
        <dbReference type="ARBA" id="ARBA00010869"/>
    </source>
</evidence>
<comment type="cofactor">
    <cofactor evidence="2">
        <name>pyridoxal 5'-phosphate</name>
        <dbReference type="ChEBI" id="CHEBI:597326"/>
    </cofactor>
</comment>
<reference evidence="16 17" key="1">
    <citation type="submission" date="2020-02" db="EMBL/GenBank/DDBJ databases">
        <authorList>
            <person name="Hogendoorn C."/>
        </authorList>
    </citation>
    <scope>NUCLEOTIDE SEQUENCE [LARGE SCALE GENOMIC DNA]</scope>
    <source>
        <strain evidence="16">R501</strain>
    </source>
</reference>
<evidence type="ECO:0000313" key="16">
    <source>
        <dbReference type="EMBL" id="CAB1130120.1"/>
    </source>
</evidence>
<organism evidence="16 17">
    <name type="scientific">Candidatus Hydrogenisulfobacillus filiaventi</name>
    <dbReference type="NCBI Taxonomy" id="2707344"/>
    <lineage>
        <taxon>Bacteria</taxon>
        <taxon>Bacillati</taxon>
        <taxon>Bacillota</taxon>
        <taxon>Clostridia</taxon>
        <taxon>Eubacteriales</taxon>
        <taxon>Clostridiales Family XVII. Incertae Sedis</taxon>
        <taxon>Candidatus Hydrogenisulfobacillus</taxon>
    </lineage>
</organism>
<evidence type="ECO:0000256" key="8">
    <source>
        <dbReference type="ARBA" id="ARBA00022248"/>
    </source>
</evidence>
<dbReference type="UniPathway" id="UPA00052">
    <property type="reaction ID" value="UER00507"/>
</dbReference>
<comment type="similarity">
    <text evidence="5">Belongs to the serine/threonine dehydratase family.</text>
</comment>
<dbReference type="Proteomes" id="UP000503399">
    <property type="component" value="Chromosome"/>
</dbReference>
<evidence type="ECO:0000256" key="3">
    <source>
        <dbReference type="ARBA" id="ARBA00004810"/>
    </source>
</evidence>
<dbReference type="InterPro" id="IPR005789">
    <property type="entry name" value="Thr_deHydtase_catblc"/>
</dbReference>
<keyword evidence="17" id="KW-1185">Reference proteome</keyword>
<name>A0A6F8ZK29_9FIRM</name>
<comment type="catalytic activity">
    <reaction evidence="1">
        <text>L-threonine = 2-oxobutanoate + NH4(+)</text>
        <dbReference type="Rhea" id="RHEA:22108"/>
        <dbReference type="ChEBI" id="CHEBI:16763"/>
        <dbReference type="ChEBI" id="CHEBI:28938"/>
        <dbReference type="ChEBI" id="CHEBI:57926"/>
        <dbReference type="EC" id="4.3.1.19"/>
    </reaction>
</comment>
<evidence type="ECO:0000256" key="13">
    <source>
        <dbReference type="ARBA" id="ARBA00025527"/>
    </source>
</evidence>
<dbReference type="EC" id="4.3.1.19" evidence="7"/>
<protein>
    <recommendedName>
        <fullName evidence="8">L-threonine dehydratase catabolic TdcB</fullName>
        <ecNumber evidence="7">4.3.1.19</ecNumber>
    </recommendedName>
    <alternativeName>
        <fullName evidence="14">Threonine deaminase</fullName>
    </alternativeName>
</protein>
<dbReference type="InterPro" id="IPR050147">
    <property type="entry name" value="Ser/Thr_Dehydratase"/>
</dbReference>
<dbReference type="InterPro" id="IPR036052">
    <property type="entry name" value="TrpB-like_PALP_sf"/>
</dbReference>
<evidence type="ECO:0000256" key="11">
    <source>
        <dbReference type="ARBA" id="ARBA00022898"/>
    </source>
</evidence>
<evidence type="ECO:0000256" key="1">
    <source>
        <dbReference type="ARBA" id="ARBA00001274"/>
    </source>
</evidence>
<dbReference type="AlphaFoldDB" id="A0A6F8ZK29"/>
<evidence type="ECO:0000256" key="2">
    <source>
        <dbReference type="ARBA" id="ARBA00001933"/>
    </source>
</evidence>
<dbReference type="GO" id="GO:0009097">
    <property type="term" value="P:isoleucine biosynthetic process"/>
    <property type="evidence" value="ECO:0007669"/>
    <property type="project" value="UniProtKB-UniPathway"/>
</dbReference>
<dbReference type="KEGG" id="hfv:R50_2628"/>
<keyword evidence="10" id="KW-0412">Isoleucine biosynthesis</keyword>
<dbReference type="Pfam" id="PF00291">
    <property type="entry name" value="PALP"/>
    <property type="match status" value="1"/>
</dbReference>
<dbReference type="FunFam" id="3.40.50.1100:FF:000007">
    <property type="entry name" value="L-threonine dehydratase catabolic TdcB"/>
    <property type="match status" value="1"/>
</dbReference>
<dbReference type="PANTHER" id="PTHR48078">
    <property type="entry name" value="THREONINE DEHYDRATASE, MITOCHONDRIAL-RELATED"/>
    <property type="match status" value="1"/>
</dbReference>
<evidence type="ECO:0000256" key="4">
    <source>
        <dbReference type="ARBA" id="ARBA00004958"/>
    </source>
</evidence>
<sequence>MAESGLGAAGRPGIEEVRAAARALEGVAYRTPLQESVHINEQVGARVFLKLENLQRTGSFKLRGAYNRLRQLSPAELERGVVAASAGNHAQGVALAAQLVGTRATVVMPEAASLTKIEATRRYGAEVALAGDSFDESDAEAHRLAAAEGRVFIPAFDDPAVIVGQGTVALEILEERPALDSLWVPIGGGGLAAGVALAVKAVNPQIRVIGVQAEGAPAMLRSLEAGRVVTLPAVHTLADGMAVKRPGDLTFALVQRYVDEVVTVDERSISRAILLLLERTKLVVEGAGAAALAALLEGKAAPGAVAAAVVSGGNIDVTLLARIIEKGLVEEGRQVHLKTVLVDRPGQLSRLLQLVAAQAANVVRVEHERWYPGLSPTEALVHLVLETRDAAHVAAILDSLRQAGYPVEVLSPATGGNKT</sequence>
<keyword evidence="10" id="KW-0028">Amino-acid biosynthesis</keyword>
<keyword evidence="12 16" id="KW-0456">Lyase</keyword>
<evidence type="ECO:0000256" key="9">
    <source>
        <dbReference type="ARBA" id="ARBA00022533"/>
    </source>
</evidence>
<dbReference type="InterPro" id="IPR001926">
    <property type="entry name" value="TrpB-like_PALP"/>
</dbReference>
<comment type="subunit">
    <text evidence="6">In the native structure, TdcB is in a dimeric form, whereas in the TdcB-AMP complex, it exists in a tetrameric form (dimer of dimers).</text>
</comment>
<dbReference type="Gene3D" id="3.40.50.1100">
    <property type="match status" value="2"/>
</dbReference>
<dbReference type="GO" id="GO:0070689">
    <property type="term" value="P:L-threonine catabolic process to propionate"/>
    <property type="evidence" value="ECO:0007669"/>
    <property type="project" value="UniProtKB-UniPathway"/>
</dbReference>
<keyword evidence="11" id="KW-0663">Pyridoxal phosphate</keyword>
<dbReference type="GO" id="GO:0003941">
    <property type="term" value="F:L-serine ammonia-lyase activity"/>
    <property type="evidence" value="ECO:0007669"/>
    <property type="project" value="TreeGrafter"/>
</dbReference>
<dbReference type="EMBL" id="LR778114">
    <property type="protein sequence ID" value="CAB1130120.1"/>
    <property type="molecule type" value="Genomic_DNA"/>
</dbReference>
<dbReference type="SUPFAM" id="SSF53686">
    <property type="entry name" value="Tryptophan synthase beta subunit-like PLP-dependent enzymes"/>
    <property type="match status" value="1"/>
</dbReference>
<dbReference type="GO" id="GO:0006565">
    <property type="term" value="P:L-serine catabolic process"/>
    <property type="evidence" value="ECO:0007669"/>
    <property type="project" value="TreeGrafter"/>
</dbReference>
<comment type="pathway">
    <text evidence="4">Amino-acid degradation; L-threonine degradation via propanoate pathway; propanoate from L-threonine: step 1/4.</text>
</comment>
<proteinExistence type="inferred from homology"/>
<evidence type="ECO:0000259" key="15">
    <source>
        <dbReference type="Pfam" id="PF00291"/>
    </source>
</evidence>
<dbReference type="GO" id="GO:0004794">
    <property type="term" value="F:threonine deaminase activity"/>
    <property type="evidence" value="ECO:0007669"/>
    <property type="project" value="UniProtKB-EC"/>
</dbReference>
<accession>A0A6F8ZK29</accession>
<evidence type="ECO:0000313" key="17">
    <source>
        <dbReference type="Proteomes" id="UP000503399"/>
    </source>
</evidence>
<dbReference type="PANTHER" id="PTHR48078:SF6">
    <property type="entry name" value="L-THREONINE DEHYDRATASE CATABOLIC TDCB"/>
    <property type="match status" value="1"/>
</dbReference>
<dbReference type="CDD" id="cd01562">
    <property type="entry name" value="Thr-dehyd"/>
    <property type="match status" value="1"/>
</dbReference>
<comment type="function">
    <text evidence="13">Catalyzes the anaerobic formation of alpha-ketobutyrate and ammonia from threonine in a two-step reaction. The first step involved a dehydration of threonine and a production of enamine intermediates (aminocrotonate), which tautomerizes to its imine form (iminobutyrate). Both intermediates are unstable and short-lived. The second step is the nonenzymatic hydrolysis of the enamine/imine intermediates to form 2-ketobutyrate and free ammonia. In the low water environment of the cell, the second step is accelerated by RidA.</text>
</comment>
<evidence type="ECO:0000256" key="12">
    <source>
        <dbReference type="ARBA" id="ARBA00023239"/>
    </source>
</evidence>
<dbReference type="InterPro" id="IPR044561">
    <property type="entry name" value="ACT_ThrD-II-like"/>
</dbReference>
<dbReference type="CDD" id="cd04886">
    <property type="entry name" value="ACT_ThrD-II-like"/>
    <property type="match status" value="1"/>
</dbReference>
<evidence type="ECO:0000256" key="14">
    <source>
        <dbReference type="ARBA" id="ARBA00031427"/>
    </source>
</evidence>
<feature type="domain" description="Tryptophan synthase beta chain-like PALP" evidence="15">
    <location>
        <begin position="28"/>
        <end position="312"/>
    </location>
</feature>
<keyword evidence="10" id="KW-0100">Branched-chain amino acid biosynthesis</keyword>
<dbReference type="UniPathway" id="UPA00047">
    <property type="reaction ID" value="UER00054"/>
</dbReference>
<evidence type="ECO:0000256" key="10">
    <source>
        <dbReference type="ARBA" id="ARBA00022624"/>
    </source>
</evidence>
<dbReference type="InterPro" id="IPR045865">
    <property type="entry name" value="ACT-like_dom_sf"/>
</dbReference>
<dbReference type="GO" id="GO:0030170">
    <property type="term" value="F:pyridoxal phosphate binding"/>
    <property type="evidence" value="ECO:0007669"/>
    <property type="project" value="InterPro"/>
</dbReference>
<evidence type="ECO:0000256" key="6">
    <source>
        <dbReference type="ARBA" id="ARBA00011447"/>
    </source>
</evidence>
<dbReference type="InterPro" id="IPR000634">
    <property type="entry name" value="Ser/Thr_deHydtase_PyrdxlP-BS"/>
</dbReference>
<dbReference type="FunFam" id="3.40.50.1100:FF:000005">
    <property type="entry name" value="Threonine dehydratase catabolic"/>
    <property type="match status" value="1"/>
</dbReference>
<gene>
    <name evidence="16" type="primary">tdcB</name>
    <name evidence="16" type="ORF">R50_2628</name>
</gene>
<dbReference type="PROSITE" id="PS00165">
    <property type="entry name" value="DEHYDRATASE_SER_THR"/>
    <property type="match status" value="1"/>
</dbReference>
<evidence type="ECO:0000256" key="7">
    <source>
        <dbReference type="ARBA" id="ARBA00012096"/>
    </source>
</evidence>
<comment type="pathway">
    <text evidence="3">Amino-acid biosynthesis; L-isoleucine biosynthesis; 2-oxobutanoate from L-threonine: step 1/1.</text>
</comment>
<dbReference type="SUPFAM" id="SSF55021">
    <property type="entry name" value="ACT-like"/>
    <property type="match status" value="1"/>
</dbReference>
<keyword evidence="9" id="KW-0021">Allosteric enzyme</keyword>
<dbReference type="NCBIfam" id="TIGR01127">
    <property type="entry name" value="ilvA_1Cterm"/>
    <property type="match status" value="1"/>
</dbReference>